<protein>
    <submittedName>
        <fullName evidence="2">Biogenesis of lysosome-related organelles complex 1 subunit 4</fullName>
    </submittedName>
</protein>
<dbReference type="Proteomes" id="UP000297703">
    <property type="component" value="Unassembled WGS sequence"/>
</dbReference>
<proteinExistence type="predicted"/>
<evidence type="ECO:0000313" key="2">
    <source>
        <dbReference type="EMBL" id="TFK03830.1"/>
    </source>
</evidence>
<evidence type="ECO:0000313" key="3">
    <source>
        <dbReference type="Proteomes" id="UP000297703"/>
    </source>
</evidence>
<dbReference type="AlphaFoldDB" id="A0A4D9EAG1"/>
<reference evidence="2 3" key="2">
    <citation type="submission" date="2019-04" db="EMBL/GenBank/DDBJ databases">
        <title>The genome sequence of big-headed turtle.</title>
        <authorList>
            <person name="Gong S."/>
        </authorList>
    </citation>
    <scope>NUCLEOTIDE SEQUENCE [LARGE SCALE GENOMIC DNA]</scope>
    <source>
        <strain evidence="2">DO16091913</strain>
        <tissue evidence="2">Muscle</tissue>
    </source>
</reference>
<evidence type="ECO:0000256" key="1">
    <source>
        <dbReference type="SAM" id="MobiDB-lite"/>
    </source>
</evidence>
<dbReference type="EMBL" id="QXTE01000151">
    <property type="protein sequence ID" value="TFK03830.1"/>
    <property type="molecule type" value="Genomic_DNA"/>
</dbReference>
<feature type="region of interest" description="Disordered" evidence="1">
    <location>
        <begin position="1"/>
        <end position="43"/>
    </location>
</feature>
<sequence>MGDRIPKELENIRKRSKLGKTRKKLAGPWKAGNQEDRKRGQLSLQPVMKHSSHKTCVRAMYQSKRKPCVLIGIYDNMPCCARTLPLTNECTGLGGRELVTLKPLSAPNT</sequence>
<comment type="caution">
    <text evidence="2">The sequence shown here is derived from an EMBL/GenBank/DDBJ whole genome shotgun (WGS) entry which is preliminary data.</text>
</comment>
<accession>A0A4D9EAG1</accession>
<reference evidence="2 3" key="1">
    <citation type="submission" date="2019-04" db="EMBL/GenBank/DDBJ databases">
        <title>Draft genome of the big-headed turtle Platysternon megacephalum.</title>
        <authorList>
            <person name="Gong S."/>
        </authorList>
    </citation>
    <scope>NUCLEOTIDE SEQUENCE [LARGE SCALE GENOMIC DNA]</scope>
    <source>
        <strain evidence="2">DO16091913</strain>
        <tissue evidence="2">Muscle</tissue>
    </source>
</reference>
<feature type="compositionally biased region" description="Basic residues" evidence="1">
    <location>
        <begin position="14"/>
        <end position="25"/>
    </location>
</feature>
<keyword evidence="3" id="KW-1185">Reference proteome</keyword>
<gene>
    <name evidence="2" type="ORF">DR999_PMT13653</name>
</gene>
<feature type="compositionally biased region" description="Basic and acidic residues" evidence="1">
    <location>
        <begin position="1"/>
        <end position="13"/>
    </location>
</feature>
<organism evidence="2 3">
    <name type="scientific">Platysternon megacephalum</name>
    <name type="common">big-headed turtle</name>
    <dbReference type="NCBI Taxonomy" id="55544"/>
    <lineage>
        <taxon>Eukaryota</taxon>
        <taxon>Metazoa</taxon>
        <taxon>Chordata</taxon>
        <taxon>Craniata</taxon>
        <taxon>Vertebrata</taxon>
        <taxon>Euteleostomi</taxon>
        <taxon>Archelosauria</taxon>
        <taxon>Testudinata</taxon>
        <taxon>Testudines</taxon>
        <taxon>Cryptodira</taxon>
        <taxon>Durocryptodira</taxon>
        <taxon>Testudinoidea</taxon>
        <taxon>Platysternidae</taxon>
        <taxon>Platysternon</taxon>
    </lineage>
</organism>
<name>A0A4D9EAG1_9SAUR</name>